<evidence type="ECO:0000256" key="1">
    <source>
        <dbReference type="SAM" id="MobiDB-lite"/>
    </source>
</evidence>
<reference evidence="2" key="1">
    <citation type="submission" date="2022-07" db="EMBL/GenBank/DDBJ databases">
        <title>Chromosome-level genome of Muraenolepis orangiensis.</title>
        <authorList>
            <person name="Kim J."/>
        </authorList>
    </citation>
    <scope>NUCLEOTIDE SEQUENCE</scope>
    <source>
        <strain evidence="2">KU_S4_2022</strain>
        <tissue evidence="2">Muscle</tissue>
    </source>
</reference>
<proteinExistence type="predicted"/>
<dbReference type="OrthoDB" id="8882254at2759"/>
<dbReference type="EMBL" id="JANIIK010000114">
    <property type="protein sequence ID" value="KAJ3590092.1"/>
    <property type="molecule type" value="Genomic_DNA"/>
</dbReference>
<dbReference type="Proteomes" id="UP001148018">
    <property type="component" value="Unassembled WGS sequence"/>
</dbReference>
<organism evidence="2 3">
    <name type="scientific">Muraenolepis orangiensis</name>
    <name type="common">Patagonian moray cod</name>
    <dbReference type="NCBI Taxonomy" id="630683"/>
    <lineage>
        <taxon>Eukaryota</taxon>
        <taxon>Metazoa</taxon>
        <taxon>Chordata</taxon>
        <taxon>Craniata</taxon>
        <taxon>Vertebrata</taxon>
        <taxon>Euteleostomi</taxon>
        <taxon>Actinopterygii</taxon>
        <taxon>Neopterygii</taxon>
        <taxon>Teleostei</taxon>
        <taxon>Neoteleostei</taxon>
        <taxon>Acanthomorphata</taxon>
        <taxon>Zeiogadaria</taxon>
        <taxon>Gadariae</taxon>
        <taxon>Gadiformes</taxon>
        <taxon>Muraenolepidoidei</taxon>
        <taxon>Muraenolepididae</taxon>
        <taxon>Muraenolepis</taxon>
    </lineage>
</organism>
<feature type="compositionally biased region" description="Polar residues" evidence="1">
    <location>
        <begin position="20"/>
        <end position="29"/>
    </location>
</feature>
<gene>
    <name evidence="2" type="ORF">NHX12_008046</name>
</gene>
<keyword evidence="3" id="KW-1185">Reference proteome</keyword>
<evidence type="ECO:0000313" key="3">
    <source>
        <dbReference type="Proteomes" id="UP001148018"/>
    </source>
</evidence>
<feature type="region of interest" description="Disordered" evidence="1">
    <location>
        <begin position="1"/>
        <end position="44"/>
    </location>
</feature>
<comment type="caution">
    <text evidence="2">The sequence shown here is derived from an EMBL/GenBank/DDBJ whole genome shotgun (WGS) entry which is preliminary data.</text>
</comment>
<protein>
    <submittedName>
        <fullName evidence="2">Uncharacterized protein</fullName>
    </submittedName>
</protein>
<sequence>MLAARVSGVSQGALAKSQRKQSVASTSRRNSQEGKRGSSASRQLLPRNKAAMIREIETNWYLKMYGLGKDEMVATKTGMPYRETLSSGLMAFFWTCCLAMDLFHGVPAAAFNLDSSLVGFFLTVSF</sequence>
<dbReference type="AlphaFoldDB" id="A0A9Q0DKR3"/>
<name>A0A9Q0DKR3_9TELE</name>
<accession>A0A9Q0DKR3</accession>
<evidence type="ECO:0000313" key="2">
    <source>
        <dbReference type="EMBL" id="KAJ3590092.1"/>
    </source>
</evidence>